<feature type="compositionally biased region" description="Basic and acidic residues" evidence="1">
    <location>
        <begin position="696"/>
        <end position="705"/>
    </location>
</feature>
<evidence type="ECO:0000256" key="2">
    <source>
        <dbReference type="SAM" id="Phobius"/>
    </source>
</evidence>
<keyword evidence="2" id="KW-1133">Transmembrane helix</keyword>
<feature type="region of interest" description="Disordered" evidence="1">
    <location>
        <begin position="662"/>
        <end position="1147"/>
    </location>
</feature>
<feature type="transmembrane region" description="Helical" evidence="2">
    <location>
        <begin position="214"/>
        <end position="241"/>
    </location>
</feature>
<gene>
    <name evidence="4" type="ORF">DMC30DRAFT_194399</name>
</gene>
<keyword evidence="5" id="KW-1185">Reference proteome</keyword>
<feature type="compositionally biased region" description="Basic and acidic residues" evidence="1">
    <location>
        <begin position="922"/>
        <end position="946"/>
    </location>
</feature>
<dbReference type="OrthoDB" id="29853at2759"/>
<dbReference type="InterPro" id="IPR035969">
    <property type="entry name" value="Rab-GAP_TBC_sf"/>
</dbReference>
<feature type="compositionally biased region" description="Low complexity" evidence="1">
    <location>
        <begin position="21"/>
        <end position="30"/>
    </location>
</feature>
<feature type="compositionally biased region" description="Low complexity" evidence="1">
    <location>
        <begin position="783"/>
        <end position="818"/>
    </location>
</feature>
<dbReference type="Gene3D" id="1.10.8.270">
    <property type="entry name" value="putative rabgap domain of human tbc1 domain family member 14 like domains"/>
    <property type="match status" value="1"/>
</dbReference>
<feature type="region of interest" description="Disordered" evidence="1">
    <location>
        <begin position="182"/>
        <end position="202"/>
    </location>
</feature>
<feature type="compositionally biased region" description="Polar residues" evidence="1">
    <location>
        <begin position="903"/>
        <end position="916"/>
    </location>
</feature>
<dbReference type="PANTHER" id="PTHR22957">
    <property type="entry name" value="TBC1 DOMAIN FAMILY MEMBER GTPASE-ACTIVATING PROTEIN"/>
    <property type="match status" value="1"/>
</dbReference>
<accession>A0A5C5G583</accession>
<evidence type="ECO:0000313" key="5">
    <source>
        <dbReference type="Proteomes" id="UP000311382"/>
    </source>
</evidence>
<protein>
    <submittedName>
        <fullName evidence="4">Rab-GTPase-TBC domain-containing protein</fullName>
    </submittedName>
</protein>
<evidence type="ECO:0000313" key="4">
    <source>
        <dbReference type="EMBL" id="TNY24287.1"/>
    </source>
</evidence>
<dbReference type="InterPro" id="IPR000195">
    <property type="entry name" value="Rab-GAP-TBC_dom"/>
</dbReference>
<dbReference type="SUPFAM" id="SSF47923">
    <property type="entry name" value="Ypt/Rab-GAP domain of gyp1p"/>
    <property type="match status" value="2"/>
</dbReference>
<evidence type="ECO:0000259" key="3">
    <source>
        <dbReference type="PROSITE" id="PS50086"/>
    </source>
</evidence>
<dbReference type="PROSITE" id="PS50086">
    <property type="entry name" value="TBC_RABGAP"/>
    <property type="match status" value="1"/>
</dbReference>
<dbReference type="SMART" id="SM00164">
    <property type="entry name" value="TBC"/>
    <property type="match status" value="1"/>
</dbReference>
<proteinExistence type="predicted"/>
<sequence length="1147" mass="119989">MSKRHERVQRFESLLVPFPSPADSPSSTSSSPPPNPAPTLTAIGESVPGLGSRGPQSAEQWRKDELRRLCFQGIPDEPKHLRPAAYTFLLALPPPPSLAEQYTAFLAEISTRLSTLPPPAPGAQLANEDRLLREIEQDVERTFGGLAWFGAEVELGEGEEVLRGRLEALADAELRQASNLAAKTEGEEQDSPPLVAPAPARPPHTRRRALLRPLFVYAFLNPGVAYVQGMSYLAAVLSFVFSATPSSSAIEVEAATFFAFGALVSQLRDLFVPALDVPASSSSSTSSAAAVGLGATVARFNSLLLFLDPTVADALDRKGVDLSALVMRWLTTVFANEFPLPDVVRVWDRVLSLYPPAEANQPVEALSPVLSHLLDLALAVVELERQTIISPFAKLPKILAVLQDLSIEGEGIDRLLRTAADIRERRLGRNKRASVSVTTPTRTGTVFGRRLWSASPADKSTAAAADFELDDRSSAAGSDASRPSRLGQRFGSLAFSSPRSSATADLADNVTVVEGKVLPPPPARVDQHERPPDTIASLIEEELRAETEYGVDDDSGAEGADADGAAEATSLRDRATSGWGGLKSSLSRLAASDTAAALQKRATNLQLAAAASASTASTRLSSSDAAAALYKAQSNAAAKATLLAQQLAQDTPERIARLRDAGGRLVASTGAERGGERRPGSPRETPFTPPGGGVGLRDRDRDRDVSPLSSPRMGASSSVDMARGGSNGPKPLLLSSAARRAKSESEDGGSVVFARSRSPSQSPVLSRAGAGGRLLSPDMSIPPLSRSPSSHGRSLSHFDSPSRGSPSAASAFRPRSPSLQQTGAPLQDDDSPIVSRRVQDGAAGLRRGGPSMRAHDEHGSHAARPAQGGRGGWSLSDAPVRLGAQETHTPAQLPTLELGFDPSTMTESVEPSSAASQLARVTLRDAPARAEEAPRDEPFLPLREEPFLPPSEAPFVPPSGSPQDEPFSPARLSTDATSPRPAPPPRGSSLALSASHSPTAPAAAPLAAPPRKSSLNSSAAATPTSPTPAEDGPDAESAAAAAPAKLSRRPAAQRKRTSRMSQASISGSVDLSGPEARRVASEFLTRSTSGTGIGAGQRRPGHSRRTSEALSQGQGQGQGAGAGSRASVATFDEGALFASYGDEEGER</sequence>
<dbReference type="Proteomes" id="UP000311382">
    <property type="component" value="Unassembled WGS sequence"/>
</dbReference>
<feature type="compositionally biased region" description="Polar residues" evidence="1">
    <location>
        <begin position="1059"/>
        <end position="1069"/>
    </location>
</feature>
<feature type="compositionally biased region" description="Pro residues" evidence="1">
    <location>
        <begin position="947"/>
        <end position="960"/>
    </location>
</feature>
<dbReference type="Gene3D" id="1.10.472.80">
    <property type="entry name" value="Ypt/Rab-GAP domain of gyp1p, domain 3"/>
    <property type="match status" value="1"/>
</dbReference>
<organism evidence="4 5">
    <name type="scientific">Rhodotorula diobovata</name>
    <dbReference type="NCBI Taxonomy" id="5288"/>
    <lineage>
        <taxon>Eukaryota</taxon>
        <taxon>Fungi</taxon>
        <taxon>Dikarya</taxon>
        <taxon>Basidiomycota</taxon>
        <taxon>Pucciniomycotina</taxon>
        <taxon>Microbotryomycetes</taxon>
        <taxon>Sporidiobolales</taxon>
        <taxon>Sporidiobolaceae</taxon>
        <taxon>Rhodotorula</taxon>
    </lineage>
</organism>
<feature type="compositionally biased region" description="Low complexity" evidence="1">
    <location>
        <begin position="987"/>
        <end position="1045"/>
    </location>
</feature>
<dbReference type="GO" id="GO:0005096">
    <property type="term" value="F:GTPase activator activity"/>
    <property type="evidence" value="ECO:0007669"/>
    <property type="project" value="TreeGrafter"/>
</dbReference>
<name>A0A5C5G583_9BASI</name>
<dbReference type="Pfam" id="PF00566">
    <property type="entry name" value="RabGAP-TBC"/>
    <property type="match status" value="1"/>
</dbReference>
<feature type="region of interest" description="Disordered" evidence="1">
    <location>
        <begin position="550"/>
        <end position="579"/>
    </location>
</feature>
<evidence type="ECO:0000256" key="1">
    <source>
        <dbReference type="SAM" id="MobiDB-lite"/>
    </source>
</evidence>
<feature type="domain" description="Rab-GAP TBC" evidence="3">
    <location>
        <begin position="76"/>
        <end position="354"/>
    </location>
</feature>
<comment type="caution">
    <text evidence="4">The sequence shown here is derived from an EMBL/GenBank/DDBJ whole genome shotgun (WGS) entry which is preliminary data.</text>
</comment>
<dbReference type="GO" id="GO:0006886">
    <property type="term" value="P:intracellular protein transport"/>
    <property type="evidence" value="ECO:0007669"/>
    <property type="project" value="TreeGrafter"/>
</dbReference>
<keyword evidence="2" id="KW-0812">Transmembrane</keyword>
<feature type="compositionally biased region" description="Low complexity" evidence="1">
    <location>
        <begin position="557"/>
        <end position="568"/>
    </location>
</feature>
<feature type="region of interest" description="Disordered" evidence="1">
    <location>
        <begin position="12"/>
        <end position="61"/>
    </location>
</feature>
<dbReference type="STRING" id="5288.A0A5C5G583"/>
<feature type="compositionally biased region" description="Basic residues" evidence="1">
    <location>
        <begin position="1046"/>
        <end position="1058"/>
    </location>
</feature>
<reference evidence="4 5" key="1">
    <citation type="submission" date="2019-03" db="EMBL/GenBank/DDBJ databases">
        <title>Rhodosporidium diobovatum UCD-FST 08-225 genome sequencing, assembly, and annotation.</title>
        <authorList>
            <person name="Fakankun I.U."/>
            <person name="Fristensky B."/>
            <person name="Levin D.B."/>
        </authorList>
    </citation>
    <scope>NUCLEOTIDE SEQUENCE [LARGE SCALE GENOMIC DNA]</scope>
    <source>
        <strain evidence="4 5">UCD-FST 08-225</strain>
    </source>
</reference>
<dbReference type="EMBL" id="SOZI01000004">
    <property type="protein sequence ID" value="TNY24287.1"/>
    <property type="molecule type" value="Genomic_DNA"/>
</dbReference>
<dbReference type="PANTHER" id="PTHR22957:SF27">
    <property type="entry name" value="TBC1 DOMAIN FAMILY MEMBER 13"/>
    <property type="match status" value="1"/>
</dbReference>
<dbReference type="AlphaFoldDB" id="A0A5C5G583"/>
<keyword evidence="2" id="KW-0472">Membrane</keyword>